<dbReference type="EMBL" id="FRFG01000124">
    <property type="protein sequence ID" value="SHO59352.1"/>
    <property type="molecule type" value="Genomic_DNA"/>
</dbReference>
<sequence length="69" mass="8586">MMALYYLNNIYYQIEILFQNHDVNLYCINLHVQKNKMRNILDLRINIFKLYFYILKSERRVISINKNKL</sequence>
<proteinExistence type="predicted"/>
<organism evidence="1 2">
    <name type="scientific">Vibrio quintilis</name>
    <dbReference type="NCBI Taxonomy" id="1117707"/>
    <lineage>
        <taxon>Bacteria</taxon>
        <taxon>Pseudomonadati</taxon>
        <taxon>Pseudomonadota</taxon>
        <taxon>Gammaproteobacteria</taxon>
        <taxon>Vibrionales</taxon>
        <taxon>Vibrionaceae</taxon>
        <taxon>Vibrio</taxon>
    </lineage>
</organism>
<dbReference type="Proteomes" id="UP000184600">
    <property type="component" value="Unassembled WGS sequence"/>
</dbReference>
<accession>A0A1M7Z3E8</accession>
<name>A0A1M7Z3E8_9VIBR</name>
<evidence type="ECO:0000313" key="2">
    <source>
        <dbReference type="Proteomes" id="UP000184600"/>
    </source>
</evidence>
<dbReference type="AlphaFoldDB" id="A0A1M7Z3E8"/>
<gene>
    <name evidence="1" type="ORF">VQ7734_05137</name>
</gene>
<keyword evidence="2" id="KW-1185">Reference proteome</keyword>
<protein>
    <submittedName>
        <fullName evidence="1">Uncharacterized protein</fullName>
    </submittedName>
</protein>
<evidence type="ECO:0000313" key="1">
    <source>
        <dbReference type="EMBL" id="SHO59352.1"/>
    </source>
</evidence>
<reference evidence="2" key="1">
    <citation type="submission" date="2016-12" db="EMBL/GenBank/DDBJ databases">
        <authorList>
            <person name="Rodrigo-Torres L."/>
            <person name="Arahal R.D."/>
            <person name="Lucena T."/>
        </authorList>
    </citation>
    <scope>NUCLEOTIDE SEQUENCE [LARGE SCALE GENOMIC DNA]</scope>
</reference>